<dbReference type="PANTHER" id="PTHR30146">
    <property type="entry name" value="LACI-RELATED TRANSCRIPTIONAL REPRESSOR"/>
    <property type="match status" value="1"/>
</dbReference>
<protein>
    <submittedName>
        <fullName evidence="5">XylR family transcriptional regulator</fullName>
    </submittedName>
</protein>
<dbReference type="RefSeq" id="WP_064595528.1">
    <property type="nucleotide sequence ID" value="NZ_LYRP01000001.1"/>
</dbReference>
<keyword evidence="6" id="KW-1185">Reference proteome</keyword>
<dbReference type="Gene3D" id="3.40.50.2300">
    <property type="match status" value="2"/>
</dbReference>
<dbReference type="STRING" id="1691903.A9B99_04200"/>
<dbReference type="SUPFAM" id="SSF53822">
    <property type="entry name" value="Periplasmic binding protein-like I"/>
    <property type="match status" value="1"/>
</dbReference>
<gene>
    <name evidence="5" type="ORF">A9B99_04200</name>
</gene>
<organism evidence="5 6">
    <name type="scientific">Mangrovibacter phragmitis</name>
    <dbReference type="NCBI Taxonomy" id="1691903"/>
    <lineage>
        <taxon>Bacteria</taxon>
        <taxon>Pseudomonadati</taxon>
        <taxon>Pseudomonadota</taxon>
        <taxon>Gammaproteobacteria</taxon>
        <taxon>Enterobacterales</taxon>
        <taxon>Enterobacteriaceae</taxon>
        <taxon>Mangrovibacter</taxon>
    </lineage>
</organism>
<dbReference type="Gene3D" id="1.10.10.60">
    <property type="entry name" value="Homeodomain-like"/>
    <property type="match status" value="1"/>
</dbReference>
<dbReference type="GO" id="GO:0003700">
    <property type="term" value="F:DNA-binding transcription factor activity"/>
    <property type="evidence" value="ECO:0007669"/>
    <property type="project" value="InterPro"/>
</dbReference>
<dbReference type="OrthoDB" id="8766450at2"/>
<dbReference type="Pfam" id="PF22177">
    <property type="entry name" value="PBP1_XylR"/>
    <property type="match status" value="1"/>
</dbReference>
<keyword evidence="3" id="KW-0804">Transcription</keyword>
<dbReference type="CDD" id="cd01543">
    <property type="entry name" value="PBP1_XylR"/>
    <property type="match status" value="1"/>
</dbReference>
<dbReference type="EMBL" id="LYRP01000001">
    <property type="protein sequence ID" value="OAT79253.1"/>
    <property type="molecule type" value="Genomic_DNA"/>
</dbReference>
<feature type="domain" description="HTH araC/xylS-type" evidence="4">
    <location>
        <begin position="294"/>
        <end position="392"/>
    </location>
</feature>
<keyword evidence="1" id="KW-0805">Transcription regulation</keyword>
<sequence length="396" mass="44770">MSPKSSEESVATRVVLLFNANKTYDRQIIQGIGEFIKDAQCDWDIYIEEDFSTRQFERDIAFANAIIADFDDGNIRECIADCNLPVVGVGSSYHHSSCYPGTPYVATDNEGIVACALEHLRSKGIKNFAFYGLPEEAGKPWAYERAWAFHSLMAQSGQPVRYYAGFLTHCSRWHEAQQELKAWLMTLPKGTGVIAVTDARARHLLQVCEHCNIFVPEVLSVIGIDNEELTRYLSKISLSSVVQGARTMGFEAARLLSLLLNGHNINSVPTVVPPCGVIERQSTNYRVVNDPVVINALHFIHTHALKGINVDNVLDNLGISRTNLEKRFLAETSMTIHKTIQEERMRKAQEMLTTTSLAINKISELCCYRTKEYFDALFTKETGMTPENYRRQYYMY</sequence>
<reference evidence="6" key="1">
    <citation type="submission" date="2016-05" db="EMBL/GenBank/DDBJ databases">
        <authorList>
            <person name="Behera P."/>
            <person name="Vaishampayan P."/>
            <person name="Singh N."/>
            <person name="Raina V."/>
            <person name="Suar M."/>
            <person name="Pattnaik A."/>
            <person name="Rastogi G."/>
        </authorList>
    </citation>
    <scope>NUCLEOTIDE SEQUENCE [LARGE SCALE GENOMIC DNA]</scope>
    <source>
        <strain evidence="6">MP23</strain>
    </source>
</reference>
<dbReference type="InterPro" id="IPR028082">
    <property type="entry name" value="Peripla_BP_I"/>
</dbReference>
<dbReference type="PROSITE" id="PS01124">
    <property type="entry name" value="HTH_ARAC_FAMILY_2"/>
    <property type="match status" value="1"/>
</dbReference>
<evidence type="ECO:0000313" key="6">
    <source>
        <dbReference type="Proteomes" id="UP000078225"/>
    </source>
</evidence>
<dbReference type="Pfam" id="PF12833">
    <property type="entry name" value="HTH_18"/>
    <property type="match status" value="1"/>
</dbReference>
<evidence type="ECO:0000256" key="2">
    <source>
        <dbReference type="ARBA" id="ARBA00023125"/>
    </source>
</evidence>
<evidence type="ECO:0000313" key="5">
    <source>
        <dbReference type="EMBL" id="OAT79253.1"/>
    </source>
</evidence>
<dbReference type="PANTHER" id="PTHR30146:SF24">
    <property type="entry name" value="XYLOSE OPERON REGULATORY PROTEIN"/>
    <property type="match status" value="1"/>
</dbReference>
<dbReference type="InterPro" id="IPR009057">
    <property type="entry name" value="Homeodomain-like_sf"/>
</dbReference>
<dbReference type="SUPFAM" id="SSF46689">
    <property type="entry name" value="Homeodomain-like"/>
    <property type="match status" value="1"/>
</dbReference>
<comment type="caution">
    <text evidence="5">The sequence shown here is derived from an EMBL/GenBank/DDBJ whole genome shotgun (WGS) entry which is preliminary data.</text>
</comment>
<keyword evidence="2" id="KW-0238">DNA-binding</keyword>
<dbReference type="SMART" id="SM00342">
    <property type="entry name" value="HTH_ARAC"/>
    <property type="match status" value="1"/>
</dbReference>
<dbReference type="AlphaFoldDB" id="A0A1B7LA95"/>
<dbReference type="InterPro" id="IPR018060">
    <property type="entry name" value="HTH_AraC"/>
</dbReference>
<proteinExistence type="predicted"/>
<evidence type="ECO:0000259" key="4">
    <source>
        <dbReference type="PROSITE" id="PS01124"/>
    </source>
</evidence>
<dbReference type="Proteomes" id="UP000078225">
    <property type="component" value="Unassembled WGS sequence"/>
</dbReference>
<dbReference type="GO" id="GO:0000976">
    <property type="term" value="F:transcription cis-regulatory region binding"/>
    <property type="evidence" value="ECO:0007669"/>
    <property type="project" value="TreeGrafter"/>
</dbReference>
<dbReference type="InterPro" id="IPR046335">
    <property type="entry name" value="LacI/GalR-like_sensor"/>
</dbReference>
<evidence type="ECO:0000256" key="1">
    <source>
        <dbReference type="ARBA" id="ARBA00023015"/>
    </source>
</evidence>
<name>A0A1B7LA95_9ENTR</name>
<dbReference type="InterPro" id="IPR054031">
    <property type="entry name" value="XylR_PBP1"/>
</dbReference>
<evidence type="ECO:0000256" key="3">
    <source>
        <dbReference type="ARBA" id="ARBA00023163"/>
    </source>
</evidence>
<accession>A0A1B7LA95</accession>
<dbReference type="Pfam" id="PF13377">
    <property type="entry name" value="Peripla_BP_3"/>
    <property type="match status" value="1"/>
</dbReference>